<evidence type="ECO:0000256" key="4">
    <source>
        <dbReference type="ARBA" id="ARBA00022553"/>
    </source>
</evidence>
<dbReference type="Pfam" id="PF02518">
    <property type="entry name" value="HATPase_c"/>
    <property type="match status" value="1"/>
</dbReference>
<evidence type="ECO:0000256" key="3">
    <source>
        <dbReference type="ARBA" id="ARBA00012438"/>
    </source>
</evidence>
<evidence type="ECO:0000256" key="7">
    <source>
        <dbReference type="ARBA" id="ARBA00022741"/>
    </source>
</evidence>
<keyword evidence="11" id="KW-0902">Two-component regulatory system</keyword>
<evidence type="ECO:0000256" key="6">
    <source>
        <dbReference type="ARBA" id="ARBA00022692"/>
    </source>
</evidence>
<dbReference type="SUPFAM" id="SSF47384">
    <property type="entry name" value="Homodimeric domain of signal transducing histidine kinase"/>
    <property type="match status" value="1"/>
</dbReference>
<evidence type="ECO:0000256" key="16">
    <source>
        <dbReference type="SAM" id="Phobius"/>
    </source>
</evidence>
<reference evidence="19 20" key="1">
    <citation type="journal article" date="2018" name="IMA Fungus">
        <title>IMA Genome-F 10: Nine draft genome sequences of Claviceps purpurea s.lat., including C. arundinis, C. humidiphila, and C. cf. spartinae, pseudomolecules for the pitch canker pathogen Fusarium circinatum, draft genome of Davidsoniella eucalypti, Grosmannia galeiformis, Quambalaria eucalypti, and Teratosphaeria destructans.</title>
        <authorList>
            <person name="Wingfield B.D."/>
            <person name="Liu M."/>
            <person name="Nguyen H.D."/>
            <person name="Lane F.A."/>
            <person name="Morgan S.W."/>
            <person name="De Vos L."/>
            <person name="Wilken P.M."/>
            <person name="Duong T.A."/>
            <person name="Aylward J."/>
            <person name="Coetzee M.P."/>
            <person name="Dadej K."/>
            <person name="De Beer Z.W."/>
            <person name="Findlay W."/>
            <person name="Havenga M."/>
            <person name="Kolarik M."/>
            <person name="Menzies J.G."/>
            <person name="Naidoo K."/>
            <person name="Pochopski O."/>
            <person name="Shoukouhi P."/>
            <person name="Santana Q.C."/>
            <person name="Seifert K.A."/>
            <person name="Soal N."/>
            <person name="Steenkamp E.T."/>
            <person name="Tatham C.T."/>
            <person name="van der Nest M.A."/>
            <person name="Wingfield M.J."/>
        </authorList>
    </citation>
    <scope>NUCLEOTIDE SEQUENCE [LARGE SCALE GENOMIC DNA]</scope>
    <source>
        <strain evidence="19">CMW44962</strain>
    </source>
</reference>
<keyword evidence="5" id="KW-0808">Transferase</keyword>
<feature type="region of interest" description="Disordered" evidence="15">
    <location>
        <begin position="851"/>
        <end position="899"/>
    </location>
</feature>
<dbReference type="FunFam" id="1.10.287.130:FF:000004">
    <property type="entry name" value="Ethylene receptor 1"/>
    <property type="match status" value="1"/>
</dbReference>
<comment type="caution">
    <text evidence="19">The sequence shown here is derived from an EMBL/GenBank/DDBJ whole genome shotgun (WGS) entry which is preliminary data.</text>
</comment>
<feature type="region of interest" description="Disordered" evidence="15">
    <location>
        <begin position="982"/>
        <end position="1004"/>
    </location>
</feature>
<keyword evidence="4" id="KW-0597">Phosphoprotein</keyword>
<dbReference type="GO" id="GO:0005886">
    <property type="term" value="C:plasma membrane"/>
    <property type="evidence" value="ECO:0007669"/>
    <property type="project" value="TreeGrafter"/>
</dbReference>
<keyword evidence="7" id="KW-0547">Nucleotide-binding</keyword>
<dbReference type="InterPro" id="IPR036890">
    <property type="entry name" value="HATPase_C_sf"/>
</dbReference>
<feature type="coiled-coil region" evidence="14">
    <location>
        <begin position="528"/>
        <end position="555"/>
    </location>
</feature>
<feature type="domain" description="Histidine kinase" evidence="17">
    <location>
        <begin position="562"/>
        <end position="847"/>
    </location>
</feature>
<gene>
    <name evidence="19" type="ORF">Tdes44962_MAKER03600</name>
</gene>
<evidence type="ECO:0000256" key="8">
    <source>
        <dbReference type="ARBA" id="ARBA00022777"/>
    </source>
</evidence>
<dbReference type="Gene3D" id="1.10.287.130">
    <property type="match status" value="1"/>
</dbReference>
<dbReference type="SMART" id="SM00388">
    <property type="entry name" value="HisKA"/>
    <property type="match status" value="1"/>
</dbReference>
<feature type="compositionally biased region" description="Low complexity" evidence="15">
    <location>
        <begin position="867"/>
        <end position="876"/>
    </location>
</feature>
<dbReference type="PROSITE" id="PS50110">
    <property type="entry name" value="RESPONSE_REGULATORY"/>
    <property type="match status" value="1"/>
</dbReference>
<evidence type="ECO:0000313" key="20">
    <source>
        <dbReference type="Proteomes" id="UP001138500"/>
    </source>
</evidence>
<evidence type="ECO:0000256" key="15">
    <source>
        <dbReference type="SAM" id="MobiDB-lite"/>
    </source>
</evidence>
<evidence type="ECO:0000256" key="1">
    <source>
        <dbReference type="ARBA" id="ARBA00000085"/>
    </source>
</evidence>
<dbReference type="Gene3D" id="3.30.565.10">
    <property type="entry name" value="Histidine kinase-like ATPase, C-terminal domain"/>
    <property type="match status" value="1"/>
</dbReference>
<dbReference type="SMART" id="SM00448">
    <property type="entry name" value="REC"/>
    <property type="match status" value="1"/>
</dbReference>
<proteinExistence type="predicted"/>
<evidence type="ECO:0000256" key="5">
    <source>
        <dbReference type="ARBA" id="ARBA00022679"/>
    </source>
</evidence>
<comment type="subcellular location">
    <subcellularLocation>
        <location evidence="2">Membrane</location>
    </subcellularLocation>
</comment>
<dbReference type="EMBL" id="RIBY02002001">
    <property type="protein sequence ID" value="KAH9826340.1"/>
    <property type="molecule type" value="Genomic_DNA"/>
</dbReference>
<dbReference type="SUPFAM" id="SSF52172">
    <property type="entry name" value="CheY-like"/>
    <property type="match status" value="1"/>
</dbReference>
<evidence type="ECO:0000256" key="12">
    <source>
        <dbReference type="ARBA" id="ARBA00023136"/>
    </source>
</evidence>
<evidence type="ECO:0000259" key="18">
    <source>
        <dbReference type="PROSITE" id="PS50110"/>
    </source>
</evidence>
<keyword evidence="10 16" id="KW-1133">Transmembrane helix</keyword>
<dbReference type="Gene3D" id="3.40.50.2300">
    <property type="match status" value="2"/>
</dbReference>
<dbReference type="GO" id="GO:0009927">
    <property type="term" value="F:histidine phosphotransfer kinase activity"/>
    <property type="evidence" value="ECO:0007669"/>
    <property type="project" value="TreeGrafter"/>
</dbReference>
<keyword evidence="6 16" id="KW-0812">Transmembrane</keyword>
<sequence>MRLSVRQQLSLLLLLSGCSGLAVLAIAVWITIHNFVINVSRMQLETAASVRAAQVSFNLEAMQVAGAFITTRYLLQQALQRYNNGSDTSASNWVSAQGDLEAALDNIGAIADPLVLQAKVFARNTNGPNRNSSVLNATGVGAGDVKLPWLNTNGSQAYLGSGDRGYPPSLYPNLTIYPDPSDHANDGSAQIYAGAYNGLQLGVQSTLVLGPLTINQTFSLLSLTLPVVNNDPSSSDILGWVTVVMDARLIQQVIQDPTGLGETGSTLLLGPVNTTNLFAPGVLGSNATADDLVRYLIPLNVSVTNRHPNHVYGTGNLPFQAGRYPAVEMAMERDLSRKGDAGSIMRTHDEAGLSVSVGYAIPPTTVVDWIVVVERARKDVWKPINDLRTTILACLFGVAGFLVFASFPIAHWFVRPIRRLKAATEQTIYTPADYRVASGSSGGDSVKGGLGATIRGSSMKVSQKEGIAWPLTKWRSRLQMDSSSENEPEPKPFRIPGKVRPRKVWIRDEMSDLVKTFNEMSDELLAQYTQLDDKVRERTNELEQSKRAAEAANESKTMFVANVSHELKTPLNGILGMSAVAMEEDDPKKLKSSLSIIYKSGDLLLRTLNDLLTFSSNQVGQLVLKLDEKEFAICDVETQVTSIFLDSARSRGVDLRVQFENGSGASGSPVLLREAFFWGDVHRILQIVINLTSNALKFTPQGGNVTVIMRYSPDLARTRGSFQAHRLSTTSDVRDSKALEPEVSGTANFIKLQPIATMPERTAAPPGKDLLVEFEVRDTGEGISEDMQHRIFEPFVQADAGLSRKHSGTGLGLSICSQLVTLMGGRIRLSSRVGQGSQFVVTLPLRYLPGRTATPRTSIDDSRANSRRSSSAPSNAGISKATSLHISRPAEPSSVATLGGAHDGVTASKAASVPDLSKAGASTTLHKQALASAAKDVHSKEEPKSDFSHVRVLVAEDNKVNQEVIMRMLKLEQIHDITIAEDAGAPSTSSGPGPRPPSPPTMPNMDGLAATKLIREHGFRRPIVALTAYAEQKNIDECLGCGMDYFLAKPIRRPQLKQVLTEYCSLSAGGGRQEAAAGGSAGMDGLS</sequence>
<dbReference type="InterPro" id="IPR004358">
    <property type="entry name" value="Sig_transdc_His_kin-like_C"/>
</dbReference>
<dbReference type="SMART" id="SM00387">
    <property type="entry name" value="HATPase_c"/>
    <property type="match status" value="1"/>
</dbReference>
<dbReference type="OrthoDB" id="60033at2759"/>
<dbReference type="SUPFAM" id="SSF55874">
    <property type="entry name" value="ATPase domain of HSP90 chaperone/DNA topoisomerase II/histidine kinase"/>
    <property type="match status" value="1"/>
</dbReference>
<organism evidence="19 20">
    <name type="scientific">Teratosphaeria destructans</name>
    <dbReference type="NCBI Taxonomy" id="418781"/>
    <lineage>
        <taxon>Eukaryota</taxon>
        <taxon>Fungi</taxon>
        <taxon>Dikarya</taxon>
        <taxon>Ascomycota</taxon>
        <taxon>Pezizomycotina</taxon>
        <taxon>Dothideomycetes</taxon>
        <taxon>Dothideomycetidae</taxon>
        <taxon>Mycosphaerellales</taxon>
        <taxon>Teratosphaeriaceae</taxon>
        <taxon>Teratosphaeria</taxon>
    </lineage>
</organism>
<dbReference type="InterPro" id="IPR011006">
    <property type="entry name" value="CheY-like_superfamily"/>
</dbReference>
<keyword evidence="20" id="KW-1185">Reference proteome</keyword>
<dbReference type="Pfam" id="PF00512">
    <property type="entry name" value="HisKA"/>
    <property type="match status" value="1"/>
</dbReference>
<feature type="compositionally biased region" description="Pro residues" evidence="15">
    <location>
        <begin position="993"/>
        <end position="1002"/>
    </location>
</feature>
<comment type="caution">
    <text evidence="13">Lacks conserved residue(s) required for the propagation of feature annotation.</text>
</comment>
<dbReference type="InterPro" id="IPR003594">
    <property type="entry name" value="HATPase_dom"/>
</dbReference>
<accession>A0A9W7SPG8</accession>
<feature type="domain" description="Response regulatory" evidence="18">
    <location>
        <begin position="951"/>
        <end position="1064"/>
    </location>
</feature>
<name>A0A9W7SPG8_9PEZI</name>
<feature type="transmembrane region" description="Helical" evidence="16">
    <location>
        <begin position="12"/>
        <end position="32"/>
    </location>
</feature>
<keyword evidence="8" id="KW-0418">Kinase</keyword>
<reference evidence="19 20" key="2">
    <citation type="journal article" date="2021" name="Curr. Genet.">
        <title>Genetic response to nitrogen starvation in the aggressive Eucalyptus foliar pathogen Teratosphaeria destructans.</title>
        <authorList>
            <person name="Havenga M."/>
            <person name="Wingfield B.D."/>
            <person name="Wingfield M.J."/>
            <person name="Dreyer L.L."/>
            <person name="Roets F."/>
            <person name="Aylward J."/>
        </authorList>
    </citation>
    <scope>NUCLEOTIDE SEQUENCE [LARGE SCALE GENOMIC DNA]</scope>
    <source>
        <strain evidence="19">CMW44962</strain>
    </source>
</reference>
<protein>
    <recommendedName>
        <fullName evidence="3">histidine kinase</fullName>
        <ecNumber evidence="3">2.7.13.3</ecNumber>
    </recommendedName>
</protein>
<dbReference type="GO" id="GO:0005524">
    <property type="term" value="F:ATP binding"/>
    <property type="evidence" value="ECO:0007669"/>
    <property type="project" value="UniProtKB-KW"/>
</dbReference>
<dbReference type="PRINTS" id="PR00344">
    <property type="entry name" value="BCTRLSENSOR"/>
</dbReference>
<evidence type="ECO:0000256" key="9">
    <source>
        <dbReference type="ARBA" id="ARBA00022840"/>
    </source>
</evidence>
<evidence type="ECO:0000256" key="11">
    <source>
        <dbReference type="ARBA" id="ARBA00023012"/>
    </source>
</evidence>
<evidence type="ECO:0000256" key="2">
    <source>
        <dbReference type="ARBA" id="ARBA00004370"/>
    </source>
</evidence>
<evidence type="ECO:0000256" key="14">
    <source>
        <dbReference type="SAM" id="Coils"/>
    </source>
</evidence>
<dbReference type="Proteomes" id="UP001138500">
    <property type="component" value="Unassembled WGS sequence"/>
</dbReference>
<comment type="catalytic activity">
    <reaction evidence="1">
        <text>ATP + protein L-histidine = ADP + protein N-phospho-L-histidine.</text>
        <dbReference type="EC" id="2.7.13.3"/>
    </reaction>
</comment>
<dbReference type="AlphaFoldDB" id="A0A9W7SPG8"/>
<dbReference type="EC" id="2.7.13.3" evidence="3"/>
<dbReference type="CDD" id="cd16922">
    <property type="entry name" value="HATPase_EvgS-ArcB-TorS-like"/>
    <property type="match status" value="1"/>
</dbReference>
<dbReference type="InterPro" id="IPR003661">
    <property type="entry name" value="HisK_dim/P_dom"/>
</dbReference>
<dbReference type="InterPro" id="IPR036097">
    <property type="entry name" value="HisK_dim/P_sf"/>
</dbReference>
<dbReference type="PROSITE" id="PS50109">
    <property type="entry name" value="HIS_KIN"/>
    <property type="match status" value="1"/>
</dbReference>
<evidence type="ECO:0000313" key="19">
    <source>
        <dbReference type="EMBL" id="KAH9826340.1"/>
    </source>
</evidence>
<dbReference type="PANTHER" id="PTHR43047:SF72">
    <property type="entry name" value="OSMOSENSING HISTIDINE PROTEIN KINASE SLN1"/>
    <property type="match status" value="1"/>
</dbReference>
<keyword evidence="12 16" id="KW-0472">Membrane</keyword>
<dbReference type="PANTHER" id="PTHR43047">
    <property type="entry name" value="TWO-COMPONENT HISTIDINE PROTEIN KINASE"/>
    <property type="match status" value="1"/>
</dbReference>
<dbReference type="Pfam" id="PF00072">
    <property type="entry name" value="Response_reg"/>
    <property type="match status" value="1"/>
</dbReference>
<dbReference type="InterPro" id="IPR001789">
    <property type="entry name" value="Sig_transdc_resp-reg_receiver"/>
</dbReference>
<evidence type="ECO:0000256" key="10">
    <source>
        <dbReference type="ARBA" id="ARBA00022989"/>
    </source>
</evidence>
<feature type="transmembrane region" description="Helical" evidence="16">
    <location>
        <begin position="391"/>
        <end position="414"/>
    </location>
</feature>
<dbReference type="PROSITE" id="PS51257">
    <property type="entry name" value="PROKAR_LIPOPROTEIN"/>
    <property type="match status" value="1"/>
</dbReference>
<dbReference type="CDD" id="cd17546">
    <property type="entry name" value="REC_hyHK_CKI1_RcsC-like"/>
    <property type="match status" value="1"/>
</dbReference>
<dbReference type="GO" id="GO:0000155">
    <property type="term" value="F:phosphorelay sensor kinase activity"/>
    <property type="evidence" value="ECO:0007669"/>
    <property type="project" value="InterPro"/>
</dbReference>
<evidence type="ECO:0000256" key="13">
    <source>
        <dbReference type="PROSITE-ProRule" id="PRU00169"/>
    </source>
</evidence>
<evidence type="ECO:0000259" key="17">
    <source>
        <dbReference type="PROSITE" id="PS50109"/>
    </source>
</evidence>
<dbReference type="InterPro" id="IPR005467">
    <property type="entry name" value="His_kinase_dom"/>
</dbReference>
<dbReference type="CDD" id="cd00082">
    <property type="entry name" value="HisKA"/>
    <property type="match status" value="1"/>
</dbReference>
<keyword evidence="9" id="KW-0067">ATP-binding</keyword>
<keyword evidence="14" id="KW-0175">Coiled coil</keyword>